<dbReference type="AlphaFoldDB" id="A0A936ZU99"/>
<feature type="transmembrane region" description="Helical" evidence="1">
    <location>
        <begin position="6"/>
        <end position="22"/>
    </location>
</feature>
<sequence>MLHYLLQILIFQVLFLTLYDLFHKKDTFFSWNRLYLIITPILSLIFPFIKIQTLNISTPQGYVSQLERVITISSENLTVLGTTGTEQNPINWWLILYFVGVGISLFTLILKFHKLNVMQAFSFTSHIKNRKIVTLPNSTQAFSFWNTIYLGDGLSEEEKKQILIHEIVHVEQKHSLDQLYFEILKVFLWWNPLIYINQSRITVLHEYLADAAVISSISKKNYIHQLLNATFQTQEVTFVNQFFNQSLIKKRILMLQKTKSKSIAKFKYLLLVPAITGILTYTSCSQRPNTNKEKETIEVAEEIKTDLAENTTNQEEPRCPNQNAEYNKNIDNFIEITNGENAEVILNVISIESSKNIRTIYLSKNHTYRIQNIPEGKYKLDIKYGDGYTEKIVNGVCTAFFKNEKFKETGNDILDMNTVKTDKGLNVPSYRLSVDLTDDDHKHDENPS</sequence>
<dbReference type="RefSeq" id="WP_201916142.1">
    <property type="nucleotide sequence ID" value="NZ_BAABAX010000001.1"/>
</dbReference>
<dbReference type="PANTHER" id="PTHR34978:SF3">
    <property type="entry name" value="SLR0241 PROTEIN"/>
    <property type="match status" value="1"/>
</dbReference>
<evidence type="ECO:0000256" key="1">
    <source>
        <dbReference type="SAM" id="Phobius"/>
    </source>
</evidence>
<reference evidence="3" key="1">
    <citation type="submission" date="2021-01" db="EMBL/GenBank/DDBJ databases">
        <authorList>
            <person name="Zhong Y.L."/>
        </authorList>
    </citation>
    <scope>NUCLEOTIDE SEQUENCE</scope>
    <source>
        <strain evidence="3">KCTC 23302</strain>
    </source>
</reference>
<feature type="transmembrane region" description="Helical" evidence="1">
    <location>
        <begin position="34"/>
        <end position="51"/>
    </location>
</feature>
<comment type="caution">
    <text evidence="3">The sequence shown here is derived from an EMBL/GenBank/DDBJ whole genome shotgun (WGS) entry which is preliminary data.</text>
</comment>
<protein>
    <submittedName>
        <fullName evidence="3">M56 family metallopeptidase</fullName>
    </submittedName>
</protein>
<keyword evidence="1" id="KW-0812">Transmembrane</keyword>
<dbReference type="EMBL" id="JAERQJ010000001">
    <property type="protein sequence ID" value="MBL0682140.1"/>
    <property type="molecule type" value="Genomic_DNA"/>
</dbReference>
<feature type="transmembrane region" description="Helical" evidence="1">
    <location>
        <begin position="90"/>
        <end position="110"/>
    </location>
</feature>
<dbReference type="InterPro" id="IPR052173">
    <property type="entry name" value="Beta-lactam_resp_regulator"/>
</dbReference>
<name>A0A936ZU99_9FLAO</name>
<dbReference type="PANTHER" id="PTHR34978">
    <property type="entry name" value="POSSIBLE SENSOR-TRANSDUCER PROTEIN BLAR"/>
    <property type="match status" value="1"/>
</dbReference>
<evidence type="ECO:0000313" key="3">
    <source>
        <dbReference type="EMBL" id="MBL0682140.1"/>
    </source>
</evidence>
<evidence type="ECO:0000259" key="2">
    <source>
        <dbReference type="Pfam" id="PF05569"/>
    </source>
</evidence>
<keyword evidence="4" id="KW-1185">Reference proteome</keyword>
<evidence type="ECO:0000313" key="4">
    <source>
        <dbReference type="Proteomes" id="UP000651057"/>
    </source>
</evidence>
<gene>
    <name evidence="3" type="ORF">JJQ60_01290</name>
</gene>
<feature type="domain" description="Peptidase M56" evidence="2">
    <location>
        <begin position="143"/>
        <end position="255"/>
    </location>
</feature>
<dbReference type="Proteomes" id="UP000651057">
    <property type="component" value="Unassembled WGS sequence"/>
</dbReference>
<dbReference type="Pfam" id="PF05569">
    <property type="entry name" value="Peptidase_M56"/>
    <property type="match status" value="1"/>
</dbReference>
<keyword evidence="1" id="KW-1133">Transmembrane helix</keyword>
<dbReference type="CDD" id="cd07341">
    <property type="entry name" value="M56_BlaR1_MecR1_like"/>
    <property type="match status" value="1"/>
</dbReference>
<organism evidence="3 4">
    <name type="scientific">Aquimarina mytili</name>
    <dbReference type="NCBI Taxonomy" id="874423"/>
    <lineage>
        <taxon>Bacteria</taxon>
        <taxon>Pseudomonadati</taxon>
        <taxon>Bacteroidota</taxon>
        <taxon>Flavobacteriia</taxon>
        <taxon>Flavobacteriales</taxon>
        <taxon>Flavobacteriaceae</taxon>
        <taxon>Aquimarina</taxon>
    </lineage>
</organism>
<accession>A0A936ZU99</accession>
<keyword evidence="1" id="KW-0472">Membrane</keyword>
<proteinExistence type="predicted"/>
<dbReference type="InterPro" id="IPR008756">
    <property type="entry name" value="Peptidase_M56"/>
</dbReference>